<feature type="transmembrane region" description="Helical" evidence="2">
    <location>
        <begin position="32"/>
        <end position="54"/>
    </location>
</feature>
<accession>A0A562JKA2</accession>
<dbReference type="PANTHER" id="PTHR22911:SF76">
    <property type="entry name" value="EAMA DOMAIN-CONTAINING PROTEIN"/>
    <property type="match status" value="1"/>
</dbReference>
<dbReference type="PANTHER" id="PTHR22911">
    <property type="entry name" value="ACYL-MALONYL CONDENSING ENZYME-RELATED"/>
    <property type="match status" value="1"/>
</dbReference>
<protein>
    <submittedName>
        <fullName evidence="4">Drug/metabolite transporter (DMT)-like permease</fullName>
    </submittedName>
</protein>
<dbReference type="InterPro" id="IPR037185">
    <property type="entry name" value="EmrE-like"/>
</dbReference>
<feature type="domain" description="EamA" evidence="3">
    <location>
        <begin position="150"/>
        <end position="282"/>
    </location>
</feature>
<feature type="transmembrane region" description="Helical" evidence="2">
    <location>
        <begin position="66"/>
        <end position="86"/>
    </location>
</feature>
<keyword evidence="2" id="KW-0472">Membrane</keyword>
<organism evidence="4 5">
    <name type="scientific">Sedimentibacter saalensis</name>
    <dbReference type="NCBI Taxonomy" id="130788"/>
    <lineage>
        <taxon>Bacteria</taxon>
        <taxon>Bacillati</taxon>
        <taxon>Bacillota</taxon>
        <taxon>Tissierellia</taxon>
        <taxon>Sedimentibacter</taxon>
    </lineage>
</organism>
<dbReference type="Pfam" id="PF00892">
    <property type="entry name" value="EamA"/>
    <property type="match status" value="2"/>
</dbReference>
<feature type="transmembrane region" description="Helical" evidence="2">
    <location>
        <begin position="122"/>
        <end position="141"/>
    </location>
</feature>
<feature type="transmembrane region" description="Helical" evidence="2">
    <location>
        <begin position="92"/>
        <end position="113"/>
    </location>
</feature>
<keyword evidence="2" id="KW-0812">Transmembrane</keyword>
<name>A0A562JKA2_9FIRM</name>
<dbReference type="Proteomes" id="UP000315343">
    <property type="component" value="Unassembled WGS sequence"/>
</dbReference>
<dbReference type="OrthoDB" id="9790852at2"/>
<feature type="domain" description="EamA" evidence="3">
    <location>
        <begin position="9"/>
        <end position="137"/>
    </location>
</feature>
<proteinExistence type="inferred from homology"/>
<feature type="transmembrane region" description="Helical" evidence="2">
    <location>
        <begin position="179"/>
        <end position="201"/>
    </location>
</feature>
<sequence length="296" mass="32553">MEKSPSKYWILAGTFFTSLSSIIIRYSTAPALVISAYRMLFTCMMLLFPVMIKSRKEFQEIRKKDFILCILSGIFLALHYASWISSIKMTTIANSTVLVACSPMFVALANFFFLKEKPSGRMVIGIAMSLTGTAIIAMGSAGSTQTSMMTGNILAFLGAIFVAGYLVIGGIVRKNLSAGTYVFIVYSVSAVVLFAMCFLSSTPVYPYPVREFALFFALAFFCSILGHTVYNYLVKYFSSTLISVSTLSEPIFASILALIIFREIPSVYTLAGGIIIITGIFYYIITQNKESGINNN</sequence>
<feature type="transmembrane region" description="Helical" evidence="2">
    <location>
        <begin position="7"/>
        <end position="26"/>
    </location>
</feature>
<evidence type="ECO:0000313" key="5">
    <source>
        <dbReference type="Proteomes" id="UP000315343"/>
    </source>
</evidence>
<evidence type="ECO:0000256" key="1">
    <source>
        <dbReference type="ARBA" id="ARBA00007362"/>
    </source>
</evidence>
<dbReference type="EMBL" id="VLKH01000001">
    <property type="protein sequence ID" value="TWH83538.1"/>
    <property type="molecule type" value="Genomic_DNA"/>
</dbReference>
<feature type="transmembrane region" description="Helical" evidence="2">
    <location>
        <begin position="240"/>
        <end position="261"/>
    </location>
</feature>
<comment type="caution">
    <text evidence="4">The sequence shown here is derived from an EMBL/GenBank/DDBJ whole genome shotgun (WGS) entry which is preliminary data.</text>
</comment>
<feature type="transmembrane region" description="Helical" evidence="2">
    <location>
        <begin position="153"/>
        <end position="172"/>
    </location>
</feature>
<feature type="transmembrane region" description="Helical" evidence="2">
    <location>
        <begin position="267"/>
        <end position="285"/>
    </location>
</feature>
<dbReference type="SUPFAM" id="SSF103481">
    <property type="entry name" value="Multidrug resistance efflux transporter EmrE"/>
    <property type="match status" value="2"/>
</dbReference>
<evidence type="ECO:0000256" key="2">
    <source>
        <dbReference type="SAM" id="Phobius"/>
    </source>
</evidence>
<evidence type="ECO:0000259" key="3">
    <source>
        <dbReference type="Pfam" id="PF00892"/>
    </source>
</evidence>
<dbReference type="AlphaFoldDB" id="A0A562JKA2"/>
<dbReference type="InterPro" id="IPR000620">
    <property type="entry name" value="EamA_dom"/>
</dbReference>
<dbReference type="GO" id="GO:0016020">
    <property type="term" value="C:membrane"/>
    <property type="evidence" value="ECO:0007669"/>
    <property type="project" value="InterPro"/>
</dbReference>
<dbReference type="RefSeq" id="WP_145078600.1">
    <property type="nucleotide sequence ID" value="NZ_DAMBUX010000007.1"/>
</dbReference>
<comment type="similarity">
    <text evidence="1">Belongs to the EamA transporter family.</text>
</comment>
<keyword evidence="5" id="KW-1185">Reference proteome</keyword>
<evidence type="ECO:0000313" key="4">
    <source>
        <dbReference type="EMBL" id="TWH83538.1"/>
    </source>
</evidence>
<reference evidence="4 5" key="1">
    <citation type="submission" date="2019-07" db="EMBL/GenBank/DDBJ databases">
        <title>Genomic Encyclopedia of Type Strains, Phase I: the one thousand microbial genomes (KMG-I) project.</title>
        <authorList>
            <person name="Kyrpides N."/>
        </authorList>
    </citation>
    <scope>NUCLEOTIDE SEQUENCE [LARGE SCALE GENOMIC DNA]</scope>
    <source>
        <strain evidence="4 5">DSM 13558</strain>
    </source>
</reference>
<gene>
    <name evidence="4" type="ORF">LY60_00148</name>
</gene>
<keyword evidence="2" id="KW-1133">Transmembrane helix</keyword>
<feature type="transmembrane region" description="Helical" evidence="2">
    <location>
        <begin position="213"/>
        <end position="233"/>
    </location>
</feature>